<evidence type="ECO:0000313" key="11">
    <source>
        <dbReference type="EMBL" id="KXB34843.1"/>
    </source>
</evidence>
<keyword evidence="5 9" id="KW-0812">Transmembrane</keyword>
<evidence type="ECO:0000256" key="8">
    <source>
        <dbReference type="ARBA" id="ARBA00023136"/>
    </source>
</evidence>
<evidence type="ECO:0000259" key="10">
    <source>
        <dbReference type="PROSITE" id="PS51202"/>
    </source>
</evidence>
<feature type="transmembrane region" description="Helical" evidence="9">
    <location>
        <begin position="70"/>
        <end position="95"/>
    </location>
</feature>
<gene>
    <name evidence="11" type="ORF">HMPREF3192_00740</name>
</gene>
<feature type="transmembrane region" description="Helical" evidence="9">
    <location>
        <begin position="203"/>
        <end position="235"/>
    </location>
</feature>
<feature type="transmembrane region" description="Helical" evidence="9">
    <location>
        <begin position="247"/>
        <end position="268"/>
    </location>
</feature>
<feature type="domain" description="RCK C-terminal" evidence="10">
    <location>
        <begin position="469"/>
        <end position="540"/>
    </location>
</feature>
<dbReference type="Pfam" id="PF00999">
    <property type="entry name" value="Na_H_Exchanger"/>
    <property type="match status" value="1"/>
</dbReference>
<keyword evidence="4" id="KW-1003">Cell membrane</keyword>
<dbReference type="Proteomes" id="UP000070675">
    <property type="component" value="Unassembled WGS sequence"/>
</dbReference>
<feature type="transmembrane region" description="Helical" evidence="9">
    <location>
        <begin position="40"/>
        <end position="58"/>
    </location>
</feature>
<feature type="transmembrane region" description="Helical" evidence="9">
    <location>
        <begin position="312"/>
        <end position="332"/>
    </location>
</feature>
<dbReference type="Gene3D" id="1.20.1530.20">
    <property type="match status" value="1"/>
</dbReference>
<name>A0A133XVB8_9ACTN</name>
<feature type="transmembrane region" description="Helical" evidence="9">
    <location>
        <begin position="142"/>
        <end position="159"/>
    </location>
</feature>
<dbReference type="PATRIC" id="fig|1393034.3.peg.713"/>
<evidence type="ECO:0000256" key="7">
    <source>
        <dbReference type="ARBA" id="ARBA00023065"/>
    </source>
</evidence>
<evidence type="ECO:0000256" key="2">
    <source>
        <dbReference type="ARBA" id="ARBA00022448"/>
    </source>
</evidence>
<feature type="transmembrane region" description="Helical" evidence="9">
    <location>
        <begin position="338"/>
        <end position="360"/>
    </location>
</feature>
<dbReference type="GO" id="GO:0006813">
    <property type="term" value="P:potassium ion transport"/>
    <property type="evidence" value="ECO:0007669"/>
    <property type="project" value="InterPro"/>
</dbReference>
<keyword evidence="3" id="KW-0050">Antiport</keyword>
<keyword evidence="12" id="KW-1185">Reference proteome</keyword>
<dbReference type="InterPro" id="IPR006153">
    <property type="entry name" value="Cation/H_exchanger_TM"/>
</dbReference>
<dbReference type="Gene3D" id="3.30.70.1450">
    <property type="entry name" value="Regulator of K+ conductance, C-terminal domain"/>
    <property type="match status" value="2"/>
</dbReference>
<dbReference type="Pfam" id="PF02080">
    <property type="entry name" value="TrkA_C"/>
    <property type="match status" value="1"/>
</dbReference>
<keyword evidence="7" id="KW-0406">Ion transport</keyword>
<dbReference type="PROSITE" id="PS51202">
    <property type="entry name" value="RCK_C"/>
    <property type="match status" value="1"/>
</dbReference>
<evidence type="ECO:0000313" key="12">
    <source>
        <dbReference type="Proteomes" id="UP000070675"/>
    </source>
</evidence>
<feature type="transmembrane region" description="Helical" evidence="9">
    <location>
        <begin position="274"/>
        <end position="300"/>
    </location>
</feature>
<keyword evidence="2" id="KW-0813">Transport</keyword>
<dbReference type="EMBL" id="LSCR01000011">
    <property type="protein sequence ID" value="KXB34843.1"/>
    <property type="molecule type" value="Genomic_DNA"/>
</dbReference>
<dbReference type="GO" id="GO:1902600">
    <property type="term" value="P:proton transmembrane transport"/>
    <property type="evidence" value="ECO:0007669"/>
    <property type="project" value="InterPro"/>
</dbReference>
<dbReference type="GO" id="GO:0015297">
    <property type="term" value="F:antiporter activity"/>
    <property type="evidence" value="ECO:0007669"/>
    <property type="project" value="UniProtKB-KW"/>
</dbReference>
<evidence type="ECO:0000256" key="5">
    <source>
        <dbReference type="ARBA" id="ARBA00022692"/>
    </source>
</evidence>
<feature type="transmembrane region" description="Helical" evidence="9">
    <location>
        <begin position="6"/>
        <end position="28"/>
    </location>
</feature>
<evidence type="ECO:0000256" key="6">
    <source>
        <dbReference type="ARBA" id="ARBA00022989"/>
    </source>
</evidence>
<accession>A0A133XVB8</accession>
<dbReference type="NCBIfam" id="NF003715">
    <property type="entry name" value="PRK05326.1-2"/>
    <property type="match status" value="1"/>
</dbReference>
<dbReference type="InterPro" id="IPR036721">
    <property type="entry name" value="RCK_C_sf"/>
</dbReference>
<comment type="caution">
    <text evidence="11">The sequence shown here is derived from an EMBL/GenBank/DDBJ whole genome shotgun (WGS) entry which is preliminary data.</text>
</comment>
<dbReference type="GO" id="GO:0008324">
    <property type="term" value="F:monoatomic cation transmembrane transporter activity"/>
    <property type="evidence" value="ECO:0007669"/>
    <property type="project" value="InterPro"/>
</dbReference>
<protein>
    <submittedName>
        <fullName evidence="11">TrkA protein</fullName>
    </submittedName>
</protein>
<dbReference type="NCBIfam" id="NF003716">
    <property type="entry name" value="PRK05326.1-3"/>
    <property type="match status" value="1"/>
</dbReference>
<dbReference type="InterPro" id="IPR038770">
    <property type="entry name" value="Na+/solute_symporter_sf"/>
</dbReference>
<dbReference type="PANTHER" id="PTHR32507:SF7">
    <property type="entry name" value="K(+)_H(+) ANTIPORTER NHAP2"/>
    <property type="match status" value="1"/>
</dbReference>
<evidence type="ECO:0000256" key="1">
    <source>
        <dbReference type="ARBA" id="ARBA00004651"/>
    </source>
</evidence>
<dbReference type="PANTHER" id="PTHR32507">
    <property type="entry name" value="NA(+)/H(+) ANTIPORTER 1"/>
    <property type="match status" value="1"/>
</dbReference>
<proteinExistence type="predicted"/>
<dbReference type="InterPro" id="IPR006037">
    <property type="entry name" value="RCK_C"/>
</dbReference>
<dbReference type="AlphaFoldDB" id="A0A133XVB8"/>
<evidence type="ECO:0000256" key="4">
    <source>
        <dbReference type="ARBA" id="ARBA00022475"/>
    </source>
</evidence>
<reference evidence="12" key="1">
    <citation type="submission" date="2016-01" db="EMBL/GenBank/DDBJ databases">
        <authorList>
            <person name="Mitreva M."/>
            <person name="Pepin K.H."/>
            <person name="Mihindukulasuriya K.A."/>
            <person name="Fulton R."/>
            <person name="Fronick C."/>
            <person name="O'Laughlin M."/>
            <person name="Miner T."/>
            <person name="Herter B."/>
            <person name="Rosa B.A."/>
            <person name="Cordes M."/>
            <person name="Tomlinson C."/>
            <person name="Wollam A."/>
            <person name="Palsikar V.B."/>
            <person name="Mardis E.R."/>
            <person name="Wilson R.K."/>
        </authorList>
    </citation>
    <scope>NUCLEOTIDE SEQUENCE [LARGE SCALE GENOMIC DNA]</scope>
    <source>
        <strain evidence="12">DNF00019</strain>
    </source>
</reference>
<evidence type="ECO:0000256" key="3">
    <source>
        <dbReference type="ARBA" id="ARBA00022449"/>
    </source>
</evidence>
<keyword evidence="6 9" id="KW-1133">Transmembrane helix</keyword>
<sequence length="540" mass="59366">MLALLAIHIAQKSGIPSLLLFLALGIAFKAAGMHFDDYQLADTVASLSLMVIIFYGGFTTNWNMAKAAAWPAITLASAGVVLTAAATGFFAFYVLRFELWEALLLGSVVGSTDFASVSSILVSNNLNLKYNTVPLLEIESGSNDPTAFTLIMVCLAILLKQDISIPLLVFEQVFFGITLGFLMGWFCMAIIRRFHLAEDGLFIVFIAAAMFGTYAICNVLGGNGYLALYILGIYLGNKEFIHKKNVIFFYDGMSNLVEIALFFLLGLLSEPAKIVQFIPVGFLVMAFMLLIARPVSIFALLSVFKTRLNQNILISLAGIRGAAAIAFAIMAVNSGAPLAIDLFHIVFVICLFSLFLQGFLMPWATKVLDMYDPSDTVLNTFNYYQFKSPFKFIQLRVKPQSPWCNKTITEIDPQANMIFVKVLRDESGADDESGEKTTSAEPAAEKLTDTVSIVPSGDTRIYAGDVLVVGGEGFFDHSGEELEEIRVDSQHPWVSRQIKELALPAEQLIVMIQRANHDLIIPDGNTRLKADDRVVLLSQF</sequence>
<dbReference type="SUPFAM" id="SSF116726">
    <property type="entry name" value="TrkA C-terminal domain-like"/>
    <property type="match status" value="2"/>
</dbReference>
<dbReference type="GO" id="GO:0005886">
    <property type="term" value="C:plasma membrane"/>
    <property type="evidence" value="ECO:0007669"/>
    <property type="project" value="UniProtKB-SubCell"/>
</dbReference>
<organism evidence="11 12">
    <name type="scientific">Atopobium deltae</name>
    <dbReference type="NCBI Taxonomy" id="1393034"/>
    <lineage>
        <taxon>Bacteria</taxon>
        <taxon>Bacillati</taxon>
        <taxon>Actinomycetota</taxon>
        <taxon>Coriobacteriia</taxon>
        <taxon>Coriobacteriales</taxon>
        <taxon>Atopobiaceae</taxon>
        <taxon>Atopobium</taxon>
    </lineage>
</organism>
<feature type="transmembrane region" description="Helical" evidence="9">
    <location>
        <begin position="166"/>
        <end position="191"/>
    </location>
</feature>
<evidence type="ECO:0000256" key="9">
    <source>
        <dbReference type="SAM" id="Phobius"/>
    </source>
</evidence>
<comment type="subcellular location">
    <subcellularLocation>
        <location evidence="1">Cell membrane</location>
        <topology evidence="1">Multi-pass membrane protein</topology>
    </subcellularLocation>
</comment>
<keyword evidence="8 9" id="KW-0472">Membrane</keyword>